<keyword evidence="4 6" id="KW-1133">Transmembrane helix</keyword>
<keyword evidence="2" id="KW-1003">Cell membrane</keyword>
<feature type="domain" description="ABC transporter" evidence="7">
    <location>
        <begin position="22"/>
        <end position="86"/>
    </location>
</feature>
<protein>
    <submittedName>
        <fullName evidence="9">ATPas</fullName>
    </submittedName>
</protein>
<comment type="caution">
    <text evidence="9">The sequence shown here is derived from an EMBL/GenBank/DDBJ whole genome shotgun (WGS) entry which is preliminary data.</text>
</comment>
<evidence type="ECO:0000256" key="6">
    <source>
        <dbReference type="SAM" id="Phobius"/>
    </source>
</evidence>
<feature type="transmembrane region" description="Helical" evidence="6">
    <location>
        <begin position="47"/>
        <end position="66"/>
    </location>
</feature>
<dbReference type="PANTHER" id="PTHR43038:SF3">
    <property type="entry name" value="ABC TRANSPORTER G FAMILY MEMBER 20 ISOFORM X1"/>
    <property type="match status" value="1"/>
</dbReference>
<evidence type="ECO:0000256" key="1">
    <source>
        <dbReference type="ARBA" id="ARBA00004651"/>
    </source>
</evidence>
<organism evidence="9 10">
    <name type="scientific">Streptococcus pneumoniae</name>
    <dbReference type="NCBI Taxonomy" id="1313"/>
    <lineage>
        <taxon>Bacteria</taxon>
        <taxon>Bacillati</taxon>
        <taxon>Bacillota</taxon>
        <taxon>Bacilli</taxon>
        <taxon>Lactobacillales</taxon>
        <taxon>Streptococcaceae</taxon>
        <taxon>Streptococcus</taxon>
    </lineage>
</organism>
<dbReference type="Pfam" id="PF00005">
    <property type="entry name" value="ABC_tran"/>
    <property type="match status" value="1"/>
</dbReference>
<comment type="subcellular location">
    <subcellularLocation>
        <location evidence="1">Cell membrane</location>
        <topology evidence="1">Multi-pass membrane protein</topology>
    </subcellularLocation>
</comment>
<gene>
    <name evidence="9" type="primary">ybhF_1</name>
    <name evidence="9" type="ORF">SAMEA2783718_00401</name>
</gene>
<feature type="transmembrane region" description="Helical" evidence="6">
    <location>
        <begin position="139"/>
        <end position="157"/>
    </location>
</feature>
<evidence type="ECO:0000259" key="7">
    <source>
        <dbReference type="Pfam" id="PF00005"/>
    </source>
</evidence>
<evidence type="ECO:0000256" key="2">
    <source>
        <dbReference type="ARBA" id="ARBA00022475"/>
    </source>
</evidence>
<dbReference type="SUPFAM" id="SSF52540">
    <property type="entry name" value="P-loop containing nucleoside triphosphate hydrolases"/>
    <property type="match status" value="1"/>
</dbReference>
<keyword evidence="5 6" id="KW-0472">Membrane</keyword>
<evidence type="ECO:0000256" key="3">
    <source>
        <dbReference type="ARBA" id="ARBA00022692"/>
    </source>
</evidence>
<evidence type="ECO:0000313" key="9">
    <source>
        <dbReference type="EMBL" id="VNB38321.1"/>
    </source>
</evidence>
<dbReference type="AlphaFoldDB" id="A0AAJ5P113"/>
<dbReference type="PANTHER" id="PTHR43038">
    <property type="entry name" value="ATP-BINDING CASSETTE, SUB-FAMILY H, MEMBER 1"/>
    <property type="match status" value="1"/>
</dbReference>
<evidence type="ECO:0000256" key="4">
    <source>
        <dbReference type="ARBA" id="ARBA00022989"/>
    </source>
</evidence>
<evidence type="ECO:0000259" key="8">
    <source>
        <dbReference type="Pfam" id="PF02687"/>
    </source>
</evidence>
<dbReference type="InterPro" id="IPR027417">
    <property type="entry name" value="P-loop_NTPase"/>
</dbReference>
<sequence>MTEEVIVETKNLTKKYKHNTALNNINLKLEKGKVYGFIGKNGAGKTTFIRIITGLAFLTSGELSLFGNSRDLQIKSFKDFKNLIEFVGYSLSIVLFLISVLNFINVIATEILRNMVNLSILEAIGMTKKNIKKYLVKKNLIYSLCGLLFSFIIMLLVDKFILMDFIEQTQWTSYKFVIMPLILVNFVNIIIGIIFTGRFYEKHSQNSLVDRIRSLE</sequence>
<keyword evidence="3 6" id="KW-0812">Transmembrane</keyword>
<name>A0AAJ5P113_STREE</name>
<dbReference type="Proteomes" id="UP000310822">
    <property type="component" value="Unassembled WGS sequence"/>
</dbReference>
<proteinExistence type="predicted"/>
<dbReference type="InterPro" id="IPR003838">
    <property type="entry name" value="ABC3_permease_C"/>
</dbReference>
<feature type="transmembrane region" description="Helical" evidence="6">
    <location>
        <begin position="86"/>
        <end position="108"/>
    </location>
</feature>
<evidence type="ECO:0000256" key="5">
    <source>
        <dbReference type="ARBA" id="ARBA00023136"/>
    </source>
</evidence>
<dbReference type="GO" id="GO:0005524">
    <property type="term" value="F:ATP binding"/>
    <property type="evidence" value="ECO:0007669"/>
    <property type="project" value="InterPro"/>
</dbReference>
<accession>A0AAJ5P113</accession>
<dbReference type="Gene3D" id="3.40.50.300">
    <property type="entry name" value="P-loop containing nucleotide triphosphate hydrolases"/>
    <property type="match status" value="1"/>
</dbReference>
<dbReference type="GO" id="GO:0005886">
    <property type="term" value="C:plasma membrane"/>
    <property type="evidence" value="ECO:0007669"/>
    <property type="project" value="UniProtKB-SubCell"/>
</dbReference>
<dbReference type="InterPro" id="IPR003439">
    <property type="entry name" value="ABC_transporter-like_ATP-bd"/>
</dbReference>
<evidence type="ECO:0000313" key="10">
    <source>
        <dbReference type="Proteomes" id="UP000310822"/>
    </source>
</evidence>
<reference evidence="9 10" key="1">
    <citation type="submission" date="2019-04" db="EMBL/GenBank/DDBJ databases">
        <authorList>
            <consortium name="Pathogen Informatics"/>
        </authorList>
    </citation>
    <scope>NUCLEOTIDE SEQUENCE [LARGE SCALE GENOMIC DNA]</scope>
    <source>
        <strain evidence="9 10">GPSC54</strain>
    </source>
</reference>
<dbReference type="RefSeq" id="WP_016502681.1">
    <property type="nucleotide sequence ID" value="NZ_CDPY01000002.1"/>
</dbReference>
<dbReference type="GO" id="GO:0016887">
    <property type="term" value="F:ATP hydrolysis activity"/>
    <property type="evidence" value="ECO:0007669"/>
    <property type="project" value="InterPro"/>
</dbReference>
<dbReference type="Pfam" id="PF02687">
    <property type="entry name" value="FtsX"/>
    <property type="match status" value="1"/>
</dbReference>
<dbReference type="EMBL" id="CAASIK010000002">
    <property type="protein sequence ID" value="VNB38321.1"/>
    <property type="molecule type" value="Genomic_DNA"/>
</dbReference>
<feature type="domain" description="ABC3 transporter permease C-terminal" evidence="8">
    <location>
        <begin position="90"/>
        <end position="194"/>
    </location>
</feature>
<feature type="transmembrane region" description="Helical" evidence="6">
    <location>
        <begin position="177"/>
        <end position="197"/>
    </location>
</feature>